<keyword evidence="1" id="KW-0472">Membrane</keyword>
<name>A0A0K2VFK1_LEPSM</name>
<evidence type="ECO:0000313" key="2">
    <source>
        <dbReference type="EMBL" id="CDW49219.1"/>
    </source>
</evidence>
<protein>
    <submittedName>
        <fullName evidence="2">Uncharacterized protein</fullName>
    </submittedName>
</protein>
<dbReference type="EMBL" id="HACA01031858">
    <property type="protein sequence ID" value="CDW49219.1"/>
    <property type="molecule type" value="Transcribed_RNA"/>
</dbReference>
<keyword evidence="1" id="KW-1133">Transmembrane helix</keyword>
<dbReference type="AlphaFoldDB" id="A0A0K2VFK1"/>
<evidence type="ECO:0000256" key="1">
    <source>
        <dbReference type="SAM" id="Phobius"/>
    </source>
</evidence>
<keyword evidence="1" id="KW-0812">Transmembrane</keyword>
<reference evidence="2" key="1">
    <citation type="submission" date="2014-05" db="EMBL/GenBank/DDBJ databases">
        <authorList>
            <person name="Chronopoulou M."/>
        </authorList>
    </citation>
    <scope>NUCLEOTIDE SEQUENCE</scope>
    <source>
        <tissue evidence="2">Whole organism</tissue>
    </source>
</reference>
<accession>A0A0K2VFK1</accession>
<organism evidence="2">
    <name type="scientific">Lepeophtheirus salmonis</name>
    <name type="common">Salmon louse</name>
    <name type="synonym">Caligus salmonis</name>
    <dbReference type="NCBI Taxonomy" id="72036"/>
    <lineage>
        <taxon>Eukaryota</taxon>
        <taxon>Metazoa</taxon>
        <taxon>Ecdysozoa</taxon>
        <taxon>Arthropoda</taxon>
        <taxon>Crustacea</taxon>
        <taxon>Multicrustacea</taxon>
        <taxon>Hexanauplia</taxon>
        <taxon>Copepoda</taxon>
        <taxon>Siphonostomatoida</taxon>
        <taxon>Caligidae</taxon>
        <taxon>Lepeophtheirus</taxon>
    </lineage>
</organism>
<feature type="transmembrane region" description="Helical" evidence="1">
    <location>
        <begin position="39"/>
        <end position="58"/>
    </location>
</feature>
<proteinExistence type="predicted"/>
<sequence length="117" mass="13405">MQILRRNVRHFTFVLLVPRVLLISTPSFALMELFSIKTILFVIGGSTLTVLMLKDFTLEMKKLLLREKPHQTMVILVMTLMDLLQEHTSNHQLLLVPPMLLNPVTPLARKKTVGVKC</sequence>